<evidence type="ECO:0000313" key="3">
    <source>
        <dbReference type="Proteomes" id="UP000249056"/>
    </source>
</evidence>
<feature type="compositionally biased region" description="Polar residues" evidence="1">
    <location>
        <begin position="107"/>
        <end position="117"/>
    </location>
</feature>
<accession>A0A395IUK1</accession>
<proteinExistence type="predicted"/>
<feature type="region of interest" description="Disordered" evidence="1">
    <location>
        <begin position="57"/>
        <end position="160"/>
    </location>
</feature>
<protein>
    <submittedName>
        <fullName evidence="2">Uncharacterized protein</fullName>
    </submittedName>
</protein>
<dbReference type="AlphaFoldDB" id="A0A395IUK1"/>
<reference evidence="2 3" key="1">
    <citation type="submission" date="2018-06" db="EMBL/GenBank/DDBJ databases">
        <title>Genome Sequence of the Brown Rot Fungal Pathogen Monilinia fructigena.</title>
        <authorList>
            <person name="Landi L."/>
            <person name="De Miccolis Angelini R.M."/>
            <person name="Pollastro S."/>
            <person name="Abate D."/>
            <person name="Faretra F."/>
            <person name="Romanazzi G."/>
        </authorList>
    </citation>
    <scope>NUCLEOTIDE SEQUENCE [LARGE SCALE GENOMIC DNA]</scope>
    <source>
        <strain evidence="2 3">Mfrg269</strain>
    </source>
</reference>
<gene>
    <name evidence="2" type="ORF">DID88_003175</name>
</gene>
<evidence type="ECO:0000313" key="2">
    <source>
        <dbReference type="EMBL" id="RAL63987.1"/>
    </source>
</evidence>
<organism evidence="2 3">
    <name type="scientific">Monilinia fructigena</name>
    <dbReference type="NCBI Taxonomy" id="38457"/>
    <lineage>
        <taxon>Eukaryota</taxon>
        <taxon>Fungi</taxon>
        <taxon>Dikarya</taxon>
        <taxon>Ascomycota</taxon>
        <taxon>Pezizomycotina</taxon>
        <taxon>Leotiomycetes</taxon>
        <taxon>Helotiales</taxon>
        <taxon>Sclerotiniaceae</taxon>
        <taxon>Monilinia</taxon>
    </lineage>
</organism>
<dbReference type="Proteomes" id="UP000249056">
    <property type="component" value="Unassembled WGS sequence"/>
</dbReference>
<feature type="compositionally biased region" description="Basic residues" evidence="1">
    <location>
        <begin position="92"/>
        <end position="104"/>
    </location>
</feature>
<evidence type="ECO:0000256" key="1">
    <source>
        <dbReference type="SAM" id="MobiDB-lite"/>
    </source>
</evidence>
<feature type="compositionally biased region" description="Low complexity" evidence="1">
    <location>
        <begin position="119"/>
        <end position="136"/>
    </location>
</feature>
<sequence length="160" mass="18272">MHPIRSAPLLVASSQLSTQQFVPMKVRNTIKREKDVETSGTERQVIPRRLSQEIIKSMNDDYSNSRDGIEEEDYGNHGYIDDHFDCISPPPKRSRFPSVRRHLQWPHPNNSRGNASPQPFCSPSPAHAPFSSSYPPLDNEHSNDVDENTDQWAESLLQHL</sequence>
<dbReference type="EMBL" id="QKRW01000016">
    <property type="protein sequence ID" value="RAL63987.1"/>
    <property type="molecule type" value="Genomic_DNA"/>
</dbReference>
<keyword evidence="3" id="KW-1185">Reference proteome</keyword>
<comment type="caution">
    <text evidence="2">The sequence shown here is derived from an EMBL/GenBank/DDBJ whole genome shotgun (WGS) entry which is preliminary data.</text>
</comment>
<name>A0A395IUK1_9HELO</name>